<evidence type="ECO:0000313" key="1">
    <source>
        <dbReference type="EMBL" id="BAJ00372.1"/>
    </source>
</evidence>
<dbReference type="PROSITE" id="PS51257">
    <property type="entry name" value="PROKAR_LIPOPROTEIN"/>
    <property type="match status" value="1"/>
</dbReference>
<dbReference type="AlphaFoldDB" id="D4ZEZ2"/>
<dbReference type="EMBL" id="AP011177">
    <property type="protein sequence ID" value="BAJ00372.1"/>
    <property type="molecule type" value="Genomic_DNA"/>
</dbReference>
<reference evidence="2" key="1">
    <citation type="journal article" date="2010" name="Mol. Biosyst.">
        <title>Complete genome sequence and comparative analysis of Shewanella violacea, a psychrophilic and piezophilic bacterium from deep sea floor sediments.</title>
        <authorList>
            <person name="Aono E."/>
            <person name="Baba T."/>
            <person name="Ara T."/>
            <person name="Nishi T."/>
            <person name="Nakamichi T."/>
            <person name="Inamoto E."/>
            <person name="Toyonaga H."/>
            <person name="Hasegawa M."/>
            <person name="Takai Y."/>
            <person name="Okumura Y."/>
            <person name="Baba M."/>
            <person name="Tomita M."/>
            <person name="Kato C."/>
            <person name="Oshima T."/>
            <person name="Nakasone K."/>
            <person name="Mori H."/>
        </authorList>
    </citation>
    <scope>NUCLEOTIDE SEQUENCE [LARGE SCALE GENOMIC DNA]</scope>
    <source>
        <strain evidence="2">JCM 10179 / CIP 106290 / LMG 19151 / DSS12</strain>
    </source>
</reference>
<dbReference type="Proteomes" id="UP000002350">
    <property type="component" value="Chromosome"/>
</dbReference>
<dbReference type="PANTHER" id="PTHR33361:SF2">
    <property type="entry name" value="DUF885 DOMAIN-CONTAINING PROTEIN"/>
    <property type="match status" value="1"/>
</dbReference>
<dbReference type="PANTHER" id="PTHR33361">
    <property type="entry name" value="GLR0591 PROTEIN"/>
    <property type="match status" value="1"/>
</dbReference>
<dbReference type="eggNOG" id="COG4805">
    <property type="taxonomic scope" value="Bacteria"/>
</dbReference>
<dbReference type="HOGENOM" id="CLU_713506_0_0_6"/>
<proteinExistence type="predicted"/>
<sequence length="387" mass="42811">MFTKSLIGLSVLVALFGCTNDQTEATPNTIKTSDKLVKTPEVDINKRANIDLKVAQFTQDFIQAEPALATSLNLSSDIGGDFQQRLPDYSPAGMQALQQKMQHWASELASIDTANLSDDDKRHVVVNQVIASYYAGDRTFNAGYIDTWAGHLPYIVNQISGPLIDIPAILTDQQTISNLSDAQDYLSRLSALAEMTLQVKAKVEADATNGVILPKPLFTNTLKYLANFVAKPASEHALVTSFEEKLTNTAKINDKHRQDLVAQATKLVGEKIYPAYRKVSLLMTSLEQKAPTDVGIWAQPNGESFYQHDITYLADSDLSADEIHQLGIEEVNRITSEMDSILKANGYDKGSVGERMIQLSSEPRFLYQNSDAGRQQLLRILVKISLW</sequence>
<protein>
    <submittedName>
        <fullName evidence="1">Uncharacterized protein</fullName>
    </submittedName>
</protein>
<dbReference type="STRING" id="637905.SVI_0401"/>
<dbReference type="InterPro" id="IPR010281">
    <property type="entry name" value="DUF885"/>
</dbReference>
<keyword evidence="2" id="KW-1185">Reference proteome</keyword>
<accession>D4ZEZ2</accession>
<gene>
    <name evidence="1" type="ordered locus">SVI_0401</name>
</gene>
<evidence type="ECO:0000313" key="2">
    <source>
        <dbReference type="Proteomes" id="UP000002350"/>
    </source>
</evidence>
<dbReference type="Pfam" id="PF05960">
    <property type="entry name" value="DUF885"/>
    <property type="match status" value="1"/>
</dbReference>
<organism evidence="1 2">
    <name type="scientific">Shewanella violacea (strain JCM 10179 / CIP 106290 / LMG 19151 / DSS12)</name>
    <dbReference type="NCBI Taxonomy" id="637905"/>
    <lineage>
        <taxon>Bacteria</taxon>
        <taxon>Pseudomonadati</taxon>
        <taxon>Pseudomonadota</taxon>
        <taxon>Gammaproteobacteria</taxon>
        <taxon>Alteromonadales</taxon>
        <taxon>Shewanellaceae</taxon>
        <taxon>Shewanella</taxon>
    </lineage>
</organism>
<dbReference type="KEGG" id="svo:SVI_0401"/>
<name>D4ZEZ2_SHEVD</name>